<dbReference type="GO" id="GO:0005819">
    <property type="term" value="C:spindle"/>
    <property type="evidence" value="ECO:0007669"/>
    <property type="project" value="UniProtKB-SubCell"/>
</dbReference>
<evidence type="ECO:0000256" key="10">
    <source>
        <dbReference type="SAM" id="Coils"/>
    </source>
</evidence>
<comment type="subcellular location">
    <subcellularLocation>
        <location evidence="1">Cytoplasm</location>
        <location evidence="1">Cytoskeleton</location>
        <location evidence="1">Spindle</location>
    </subcellularLocation>
</comment>
<dbReference type="PANTHER" id="PTHR31570:SF1">
    <property type="entry name" value="HAUS AUGMIN-LIKE COMPLEX SUBUNIT 1"/>
    <property type="match status" value="1"/>
</dbReference>
<dbReference type="GO" id="GO:0051301">
    <property type="term" value="P:cell division"/>
    <property type="evidence" value="ECO:0007669"/>
    <property type="project" value="UniProtKB-KW"/>
</dbReference>
<dbReference type="Pfam" id="PF25762">
    <property type="entry name" value="HAUS1"/>
    <property type="match status" value="1"/>
</dbReference>
<name>A0A0C9VRY4_SPHS4</name>
<evidence type="ECO:0000256" key="6">
    <source>
        <dbReference type="ARBA" id="ARBA00022776"/>
    </source>
</evidence>
<evidence type="ECO:0000313" key="12">
    <source>
        <dbReference type="Proteomes" id="UP000054279"/>
    </source>
</evidence>
<dbReference type="Proteomes" id="UP000054279">
    <property type="component" value="Unassembled WGS sequence"/>
</dbReference>
<dbReference type="InterPro" id="IPR026243">
    <property type="entry name" value="HAUS1"/>
</dbReference>
<keyword evidence="5" id="KW-0493">Microtubule</keyword>
<keyword evidence="8" id="KW-0206">Cytoskeleton</keyword>
<dbReference type="PANTHER" id="PTHR31570">
    <property type="entry name" value="HAUS AUGMIN-LIKE COMPLEX SUBUNIT 1"/>
    <property type="match status" value="1"/>
</dbReference>
<dbReference type="GO" id="GO:0005829">
    <property type="term" value="C:cytosol"/>
    <property type="evidence" value="ECO:0007669"/>
    <property type="project" value="TreeGrafter"/>
</dbReference>
<reference evidence="11 12" key="1">
    <citation type="submission" date="2014-06" db="EMBL/GenBank/DDBJ databases">
        <title>Evolutionary Origins and Diversification of the Mycorrhizal Mutualists.</title>
        <authorList>
            <consortium name="DOE Joint Genome Institute"/>
            <consortium name="Mycorrhizal Genomics Consortium"/>
            <person name="Kohler A."/>
            <person name="Kuo A."/>
            <person name="Nagy L.G."/>
            <person name="Floudas D."/>
            <person name="Copeland A."/>
            <person name="Barry K.W."/>
            <person name="Cichocki N."/>
            <person name="Veneault-Fourrey C."/>
            <person name="LaButti K."/>
            <person name="Lindquist E.A."/>
            <person name="Lipzen A."/>
            <person name="Lundell T."/>
            <person name="Morin E."/>
            <person name="Murat C."/>
            <person name="Riley R."/>
            <person name="Ohm R."/>
            <person name="Sun H."/>
            <person name="Tunlid A."/>
            <person name="Henrissat B."/>
            <person name="Grigoriev I.V."/>
            <person name="Hibbett D.S."/>
            <person name="Martin F."/>
        </authorList>
    </citation>
    <scope>NUCLEOTIDE SEQUENCE [LARGE SCALE GENOMIC DNA]</scope>
    <source>
        <strain evidence="11 12">SS14</strain>
    </source>
</reference>
<keyword evidence="7 10" id="KW-0175">Coiled coil</keyword>
<evidence type="ECO:0000256" key="3">
    <source>
        <dbReference type="ARBA" id="ARBA00022490"/>
    </source>
</evidence>
<evidence type="ECO:0000256" key="5">
    <source>
        <dbReference type="ARBA" id="ARBA00022701"/>
    </source>
</evidence>
<evidence type="ECO:0000256" key="1">
    <source>
        <dbReference type="ARBA" id="ARBA00004186"/>
    </source>
</evidence>
<proteinExistence type="inferred from homology"/>
<dbReference type="OrthoDB" id="5372507at2759"/>
<comment type="similarity">
    <text evidence="2">Belongs to the HAUS1 family.</text>
</comment>
<dbReference type="AlphaFoldDB" id="A0A0C9VRY4"/>
<evidence type="ECO:0000256" key="8">
    <source>
        <dbReference type="ARBA" id="ARBA00023212"/>
    </source>
</evidence>
<keyword evidence="12" id="KW-1185">Reference proteome</keyword>
<evidence type="ECO:0000256" key="2">
    <source>
        <dbReference type="ARBA" id="ARBA00005479"/>
    </source>
</evidence>
<evidence type="ECO:0000256" key="4">
    <source>
        <dbReference type="ARBA" id="ARBA00022618"/>
    </source>
</evidence>
<evidence type="ECO:0000256" key="9">
    <source>
        <dbReference type="ARBA" id="ARBA00023306"/>
    </source>
</evidence>
<keyword evidence="4" id="KW-0132">Cell division</keyword>
<keyword evidence="6" id="KW-0498">Mitosis</keyword>
<evidence type="ECO:0000256" key="7">
    <source>
        <dbReference type="ARBA" id="ARBA00023054"/>
    </source>
</evidence>
<dbReference type="GO" id="GO:0070652">
    <property type="term" value="C:HAUS complex"/>
    <property type="evidence" value="ECO:0007669"/>
    <property type="project" value="InterPro"/>
</dbReference>
<gene>
    <name evidence="11" type="ORF">M422DRAFT_227887</name>
</gene>
<protein>
    <submittedName>
        <fullName evidence="11">Uncharacterized protein</fullName>
    </submittedName>
</protein>
<keyword evidence="9" id="KW-0131">Cell cycle</keyword>
<keyword evidence="3" id="KW-0963">Cytoplasm</keyword>
<dbReference type="EMBL" id="KN837113">
    <property type="protein sequence ID" value="KIJ45202.1"/>
    <property type="molecule type" value="Genomic_DNA"/>
</dbReference>
<organism evidence="11 12">
    <name type="scientific">Sphaerobolus stellatus (strain SS14)</name>
    <dbReference type="NCBI Taxonomy" id="990650"/>
    <lineage>
        <taxon>Eukaryota</taxon>
        <taxon>Fungi</taxon>
        <taxon>Dikarya</taxon>
        <taxon>Basidiomycota</taxon>
        <taxon>Agaricomycotina</taxon>
        <taxon>Agaricomycetes</taxon>
        <taxon>Phallomycetidae</taxon>
        <taxon>Geastrales</taxon>
        <taxon>Sphaerobolaceae</taxon>
        <taxon>Sphaerobolus</taxon>
    </lineage>
</organism>
<evidence type="ECO:0000313" key="11">
    <source>
        <dbReference type="EMBL" id="KIJ45202.1"/>
    </source>
</evidence>
<sequence length="212" mass="24353">MYENKAKYLQALIHDATGLELSDLPSSIKEPLDVIAHASHSLGIEDVSLIALESRMTHLSAEQTRIQQHMLQLERTEEQLQDSMNEAKYRDSLVASWLSCVDELDNDRVNSERQKKAMIMKAREYQQQLATLTSSQKMRPEDPSITSLLSLQDQIQQKERDLIALKSRLAVFKGLPPNLDLARQELRASRERQIQLMNIREKLLGKMTDEIN</sequence>
<accession>A0A0C9VRY4</accession>
<dbReference type="GO" id="GO:0005874">
    <property type="term" value="C:microtubule"/>
    <property type="evidence" value="ECO:0007669"/>
    <property type="project" value="UniProtKB-KW"/>
</dbReference>
<feature type="coiled-coil region" evidence="10">
    <location>
        <begin position="59"/>
        <end position="90"/>
    </location>
</feature>
<dbReference type="HOGENOM" id="CLU_109043_0_0_1"/>
<dbReference type="GO" id="GO:0051225">
    <property type="term" value="P:spindle assembly"/>
    <property type="evidence" value="ECO:0007669"/>
    <property type="project" value="InterPro"/>
</dbReference>